<gene>
    <name evidence="1" type="ORF">JOB18_044962</name>
</gene>
<comment type="caution">
    <text evidence="1">The sequence shown here is derived from an EMBL/GenBank/DDBJ whole genome shotgun (WGS) entry which is preliminary data.</text>
</comment>
<keyword evidence="2" id="KW-1185">Reference proteome</keyword>
<name>A0AAV6PYQ6_SOLSE</name>
<proteinExistence type="predicted"/>
<evidence type="ECO:0000313" key="2">
    <source>
        <dbReference type="Proteomes" id="UP000693946"/>
    </source>
</evidence>
<dbReference type="EMBL" id="JAGKHQ010000020">
    <property type="protein sequence ID" value="KAG7480163.1"/>
    <property type="molecule type" value="Genomic_DNA"/>
</dbReference>
<accession>A0AAV6PYQ6</accession>
<evidence type="ECO:0000313" key="1">
    <source>
        <dbReference type="EMBL" id="KAG7480163.1"/>
    </source>
</evidence>
<dbReference type="Proteomes" id="UP000693946">
    <property type="component" value="Linkage Group LG8"/>
</dbReference>
<organism evidence="1 2">
    <name type="scientific">Solea senegalensis</name>
    <name type="common">Senegalese sole</name>
    <dbReference type="NCBI Taxonomy" id="28829"/>
    <lineage>
        <taxon>Eukaryota</taxon>
        <taxon>Metazoa</taxon>
        <taxon>Chordata</taxon>
        <taxon>Craniata</taxon>
        <taxon>Vertebrata</taxon>
        <taxon>Euteleostomi</taxon>
        <taxon>Actinopterygii</taxon>
        <taxon>Neopterygii</taxon>
        <taxon>Teleostei</taxon>
        <taxon>Neoteleostei</taxon>
        <taxon>Acanthomorphata</taxon>
        <taxon>Carangaria</taxon>
        <taxon>Pleuronectiformes</taxon>
        <taxon>Pleuronectoidei</taxon>
        <taxon>Soleidae</taxon>
        <taxon>Solea</taxon>
    </lineage>
</organism>
<dbReference type="AlphaFoldDB" id="A0AAV6PYQ6"/>
<reference evidence="1 2" key="1">
    <citation type="journal article" date="2021" name="Sci. Rep.">
        <title>Chromosome anchoring in Senegalese sole (Solea senegalensis) reveals sex-associated markers and genome rearrangements in flatfish.</title>
        <authorList>
            <person name="Guerrero-Cozar I."/>
            <person name="Gomez-Garrido J."/>
            <person name="Berbel C."/>
            <person name="Martinez-Blanch J.F."/>
            <person name="Alioto T."/>
            <person name="Claros M.G."/>
            <person name="Gagnaire P.A."/>
            <person name="Manchado M."/>
        </authorList>
    </citation>
    <scope>NUCLEOTIDE SEQUENCE [LARGE SCALE GENOMIC DNA]</scope>
    <source>
        <strain evidence="1">Sse05_10M</strain>
    </source>
</reference>
<protein>
    <submittedName>
        <fullName evidence="1">Uncharacterized protein</fullName>
    </submittedName>
</protein>
<sequence length="61" mass="6533">MAPRSEKKRWSPDYQKRANLHYFSAEVELILFDRLTGGGGGGGGGGVGLRSSTAAYAPFLM</sequence>